<gene>
    <name evidence="1" type="ORF">RPERSI_LOCUS21173</name>
</gene>
<keyword evidence="2" id="KW-1185">Reference proteome</keyword>
<proteinExistence type="predicted"/>
<evidence type="ECO:0000313" key="1">
    <source>
        <dbReference type="EMBL" id="CAG8801744.1"/>
    </source>
</evidence>
<organism evidence="1 2">
    <name type="scientific">Racocetra persica</name>
    <dbReference type="NCBI Taxonomy" id="160502"/>
    <lineage>
        <taxon>Eukaryota</taxon>
        <taxon>Fungi</taxon>
        <taxon>Fungi incertae sedis</taxon>
        <taxon>Mucoromycota</taxon>
        <taxon>Glomeromycotina</taxon>
        <taxon>Glomeromycetes</taxon>
        <taxon>Diversisporales</taxon>
        <taxon>Gigasporaceae</taxon>
        <taxon>Racocetra</taxon>
    </lineage>
</organism>
<protein>
    <submittedName>
        <fullName evidence="1">18056_t:CDS:1</fullName>
    </submittedName>
</protein>
<feature type="non-terminal residue" evidence="1">
    <location>
        <position position="1"/>
    </location>
</feature>
<comment type="caution">
    <text evidence="1">The sequence shown here is derived from an EMBL/GenBank/DDBJ whole genome shotgun (WGS) entry which is preliminary data.</text>
</comment>
<accession>A0ACA9RNN1</accession>
<feature type="non-terminal residue" evidence="1">
    <location>
        <position position="54"/>
    </location>
</feature>
<reference evidence="1" key="1">
    <citation type="submission" date="2021-06" db="EMBL/GenBank/DDBJ databases">
        <authorList>
            <person name="Kallberg Y."/>
            <person name="Tangrot J."/>
            <person name="Rosling A."/>
        </authorList>
    </citation>
    <scope>NUCLEOTIDE SEQUENCE</scope>
    <source>
        <strain evidence="1">MA461A</strain>
    </source>
</reference>
<evidence type="ECO:0000313" key="2">
    <source>
        <dbReference type="Proteomes" id="UP000789920"/>
    </source>
</evidence>
<name>A0ACA9RNN1_9GLOM</name>
<dbReference type="Proteomes" id="UP000789920">
    <property type="component" value="Unassembled WGS sequence"/>
</dbReference>
<dbReference type="EMBL" id="CAJVQC010061414">
    <property type="protein sequence ID" value="CAG8801744.1"/>
    <property type="molecule type" value="Genomic_DNA"/>
</dbReference>
<sequence>GIEKAERNVLPILNNLLENREMYWYAKKGLPRIDFAEDRLHAAKEGLGDIDKKL</sequence>